<sequence>MTVLTTDRVLVDIKTLLQFWFPRMVELFDEEQHRLETWRTGAANHRSTDRGQENSAAALVSAQWNSSTKNSTDLRFGVRALLIIVRLIVDKKTVQRRWFRARWNSSTKNGTDLRLGVRALLIIARLIVDKKTVQWRWFPRTVELFDEERYRLETWRNGAAHHRSTDCGRVDALVLHSRLV</sequence>
<reference evidence="1 2" key="1">
    <citation type="journal article" date="2019" name="Commun. Biol.">
        <title>The bagworm genome reveals a unique fibroin gene that provides high tensile strength.</title>
        <authorList>
            <person name="Kono N."/>
            <person name="Nakamura H."/>
            <person name="Ohtoshi R."/>
            <person name="Tomita M."/>
            <person name="Numata K."/>
            <person name="Arakawa K."/>
        </authorList>
    </citation>
    <scope>NUCLEOTIDE SEQUENCE [LARGE SCALE GENOMIC DNA]</scope>
</reference>
<organism evidence="1 2">
    <name type="scientific">Eumeta variegata</name>
    <name type="common">Bagworm moth</name>
    <name type="synonym">Eumeta japonica</name>
    <dbReference type="NCBI Taxonomy" id="151549"/>
    <lineage>
        <taxon>Eukaryota</taxon>
        <taxon>Metazoa</taxon>
        <taxon>Ecdysozoa</taxon>
        <taxon>Arthropoda</taxon>
        <taxon>Hexapoda</taxon>
        <taxon>Insecta</taxon>
        <taxon>Pterygota</taxon>
        <taxon>Neoptera</taxon>
        <taxon>Endopterygota</taxon>
        <taxon>Lepidoptera</taxon>
        <taxon>Glossata</taxon>
        <taxon>Ditrysia</taxon>
        <taxon>Tineoidea</taxon>
        <taxon>Psychidae</taxon>
        <taxon>Oiketicinae</taxon>
        <taxon>Eumeta</taxon>
    </lineage>
</organism>
<evidence type="ECO:0000313" key="1">
    <source>
        <dbReference type="EMBL" id="GBP50247.1"/>
    </source>
</evidence>
<dbReference type="EMBL" id="BGZK01000561">
    <property type="protein sequence ID" value="GBP50247.1"/>
    <property type="molecule type" value="Genomic_DNA"/>
</dbReference>
<keyword evidence="2" id="KW-1185">Reference proteome</keyword>
<dbReference type="AlphaFoldDB" id="A0A4C1WJB2"/>
<dbReference type="Proteomes" id="UP000299102">
    <property type="component" value="Unassembled WGS sequence"/>
</dbReference>
<dbReference type="STRING" id="151549.A0A4C1WJB2"/>
<comment type="caution">
    <text evidence="1">The sequence shown here is derived from an EMBL/GenBank/DDBJ whole genome shotgun (WGS) entry which is preliminary data.</text>
</comment>
<protein>
    <submittedName>
        <fullName evidence="1">Uncharacterized protein</fullName>
    </submittedName>
</protein>
<proteinExistence type="predicted"/>
<evidence type="ECO:0000313" key="2">
    <source>
        <dbReference type="Proteomes" id="UP000299102"/>
    </source>
</evidence>
<name>A0A4C1WJB2_EUMVA</name>
<accession>A0A4C1WJB2</accession>
<gene>
    <name evidence="1" type="ORF">EVAR_88083_1</name>
</gene>